<name>A0ABQ8UM73_9EUKA</name>
<organism evidence="2 3">
    <name type="scientific">Paratrimastix pyriformis</name>
    <dbReference type="NCBI Taxonomy" id="342808"/>
    <lineage>
        <taxon>Eukaryota</taxon>
        <taxon>Metamonada</taxon>
        <taxon>Preaxostyla</taxon>
        <taxon>Paratrimastigidae</taxon>
        <taxon>Paratrimastix</taxon>
    </lineage>
</organism>
<gene>
    <name evidence="2" type="ORF">PAPYR_4280</name>
</gene>
<keyword evidence="3" id="KW-1185">Reference proteome</keyword>
<evidence type="ECO:0000256" key="1">
    <source>
        <dbReference type="SAM" id="MobiDB-lite"/>
    </source>
</evidence>
<sequence length="197" mass="19518">MPPRFLYTAGDVASRVGLRVAAPGLGVGAPQDASGGDGGDEAAATRPSPRSHDGEALPARAARPGPGPRGEADADAAQAQEEDDDGGDEDGGEEEDGPAESLEGDLPPGDEGADDGDAEGAGAGAGALIDDPNDYPLGRAEDADQPLGDPEGDPADEGAGAPVEEDEAADPAQQLEAEIEALPGLPASPDPRHQPPR</sequence>
<evidence type="ECO:0000313" key="3">
    <source>
        <dbReference type="Proteomes" id="UP001141327"/>
    </source>
</evidence>
<proteinExistence type="predicted"/>
<protein>
    <submittedName>
        <fullName evidence="2">Uncharacterized protein</fullName>
    </submittedName>
</protein>
<reference evidence="2" key="1">
    <citation type="journal article" date="2022" name="bioRxiv">
        <title>Genomics of Preaxostyla Flagellates Illuminates Evolutionary Transitions and the Path Towards Mitochondrial Loss.</title>
        <authorList>
            <person name="Novak L.V.F."/>
            <person name="Treitli S.C."/>
            <person name="Pyrih J."/>
            <person name="Halakuc P."/>
            <person name="Pipaliya S.V."/>
            <person name="Vacek V."/>
            <person name="Brzon O."/>
            <person name="Soukal P."/>
            <person name="Eme L."/>
            <person name="Dacks J.B."/>
            <person name="Karnkowska A."/>
            <person name="Elias M."/>
            <person name="Hampl V."/>
        </authorList>
    </citation>
    <scope>NUCLEOTIDE SEQUENCE</scope>
    <source>
        <strain evidence="2">RCP-MX</strain>
    </source>
</reference>
<feature type="compositionally biased region" description="Acidic residues" evidence="1">
    <location>
        <begin position="80"/>
        <end position="98"/>
    </location>
</feature>
<dbReference type="EMBL" id="JAPMOS010000018">
    <property type="protein sequence ID" value="KAJ4459561.1"/>
    <property type="molecule type" value="Genomic_DNA"/>
</dbReference>
<dbReference type="Proteomes" id="UP001141327">
    <property type="component" value="Unassembled WGS sequence"/>
</dbReference>
<evidence type="ECO:0000313" key="2">
    <source>
        <dbReference type="EMBL" id="KAJ4459561.1"/>
    </source>
</evidence>
<accession>A0ABQ8UM73</accession>
<comment type="caution">
    <text evidence="2">The sequence shown here is derived from an EMBL/GenBank/DDBJ whole genome shotgun (WGS) entry which is preliminary data.</text>
</comment>
<feature type="region of interest" description="Disordered" evidence="1">
    <location>
        <begin position="24"/>
        <end position="197"/>
    </location>
</feature>